<name>A0A6H9UUH8_9ACTN</name>
<comment type="caution">
    <text evidence="2">The sequence shown here is derived from an EMBL/GenBank/DDBJ whole genome shotgun (WGS) entry which is preliminary data.</text>
</comment>
<keyword evidence="1" id="KW-0812">Transmembrane</keyword>
<evidence type="ECO:0000256" key="1">
    <source>
        <dbReference type="SAM" id="Phobius"/>
    </source>
</evidence>
<sequence>MPPPPISPDGPGQVPYGYPGGYGYPSQPSYGGGAHGPQSQGAGAYYGWPGMTPVPSNGLGTAGLVIGIISAVVFCLWPIAILLGIMAVVFGMIGRGKAHRGEATNPGQALAGIICGAAGIVLGLVMIAFLIAT</sequence>
<proteinExistence type="predicted"/>
<dbReference type="EMBL" id="VZRB01000027">
    <property type="protein sequence ID" value="KAB1142094.1"/>
    <property type="molecule type" value="Genomic_DNA"/>
</dbReference>
<keyword evidence="1" id="KW-0472">Membrane</keyword>
<accession>A0A6H9UUH8</accession>
<gene>
    <name evidence="2" type="ORF">F7R91_30610</name>
</gene>
<reference evidence="2 3" key="1">
    <citation type="submission" date="2019-09" db="EMBL/GenBank/DDBJ databases">
        <title>Screening of Novel Bioactive Compounds from Soil-Associated.</title>
        <authorList>
            <person name="Zhao S."/>
        </authorList>
    </citation>
    <scope>NUCLEOTIDE SEQUENCE [LARGE SCALE GENOMIC DNA]</scope>
    <source>
        <strain evidence="2 3">HIT-DPA4</strain>
    </source>
</reference>
<feature type="transmembrane region" description="Helical" evidence="1">
    <location>
        <begin position="110"/>
        <end position="132"/>
    </location>
</feature>
<evidence type="ECO:0000313" key="3">
    <source>
        <dbReference type="Proteomes" id="UP000442707"/>
    </source>
</evidence>
<dbReference type="AlphaFoldDB" id="A0A6H9UUH8"/>
<dbReference type="Proteomes" id="UP000442707">
    <property type="component" value="Unassembled WGS sequence"/>
</dbReference>
<keyword evidence="1" id="KW-1133">Transmembrane helix</keyword>
<protein>
    <submittedName>
        <fullName evidence="2">DUF4190 domain-containing protein</fullName>
    </submittedName>
</protein>
<evidence type="ECO:0000313" key="2">
    <source>
        <dbReference type="EMBL" id="KAB1142094.1"/>
    </source>
</evidence>
<organism evidence="2 3">
    <name type="scientific">Streptomyces luteolifulvus</name>
    <dbReference type="NCBI Taxonomy" id="2615112"/>
    <lineage>
        <taxon>Bacteria</taxon>
        <taxon>Bacillati</taxon>
        <taxon>Actinomycetota</taxon>
        <taxon>Actinomycetes</taxon>
        <taxon>Kitasatosporales</taxon>
        <taxon>Streptomycetaceae</taxon>
        <taxon>Streptomyces</taxon>
    </lineage>
</organism>
<feature type="transmembrane region" description="Helical" evidence="1">
    <location>
        <begin position="64"/>
        <end position="90"/>
    </location>
</feature>
<keyword evidence="3" id="KW-1185">Reference proteome</keyword>